<evidence type="ECO:0000256" key="10">
    <source>
        <dbReference type="ARBA" id="ARBA00023157"/>
    </source>
</evidence>
<dbReference type="GO" id="GO:0016787">
    <property type="term" value="F:hydrolase activity"/>
    <property type="evidence" value="ECO:0007669"/>
    <property type="project" value="UniProtKB-KW"/>
</dbReference>
<keyword evidence="9" id="KW-0503">Monooxygenase</keyword>
<evidence type="ECO:0000256" key="11">
    <source>
        <dbReference type="ARBA" id="ARBA00023277"/>
    </source>
</evidence>
<keyword evidence="18" id="KW-0378">Hydrolase</keyword>
<reference evidence="19" key="1">
    <citation type="journal article" date="2023" name="Mol. Phylogenet. Evol.">
        <title>Genome-scale phylogeny and comparative genomics of the fungal order Sordariales.</title>
        <authorList>
            <person name="Hensen N."/>
            <person name="Bonometti L."/>
            <person name="Westerberg I."/>
            <person name="Brannstrom I.O."/>
            <person name="Guillou S."/>
            <person name="Cros-Aarteil S."/>
            <person name="Calhoun S."/>
            <person name="Haridas S."/>
            <person name="Kuo A."/>
            <person name="Mondo S."/>
            <person name="Pangilinan J."/>
            <person name="Riley R."/>
            <person name="LaButti K."/>
            <person name="Andreopoulos B."/>
            <person name="Lipzen A."/>
            <person name="Chen C."/>
            <person name="Yan M."/>
            <person name="Daum C."/>
            <person name="Ng V."/>
            <person name="Clum A."/>
            <person name="Steindorff A."/>
            <person name="Ohm R.A."/>
            <person name="Martin F."/>
            <person name="Silar P."/>
            <person name="Natvig D.O."/>
            <person name="Lalanne C."/>
            <person name="Gautier V."/>
            <person name="Ament-Velasquez S.L."/>
            <person name="Kruys A."/>
            <person name="Hutchinson M.I."/>
            <person name="Powell A.J."/>
            <person name="Barry K."/>
            <person name="Miller A.N."/>
            <person name="Grigoriev I.V."/>
            <person name="Debuchy R."/>
            <person name="Gladieux P."/>
            <person name="Hiltunen Thoren M."/>
            <person name="Johannesson H."/>
        </authorList>
    </citation>
    <scope>NUCLEOTIDE SEQUENCE [LARGE SCALE GENOMIC DNA]</scope>
    <source>
        <strain evidence="19">CBS 284.82</strain>
    </source>
</reference>
<feature type="signal peptide" evidence="16">
    <location>
        <begin position="1"/>
        <end position="20"/>
    </location>
</feature>
<dbReference type="PANTHER" id="PTHR33353:SF9">
    <property type="entry name" value="ENDOGLUCANASE II"/>
    <property type="match status" value="1"/>
</dbReference>
<evidence type="ECO:0000256" key="12">
    <source>
        <dbReference type="ARBA" id="ARBA00023326"/>
    </source>
</evidence>
<dbReference type="AlphaFoldDB" id="A0AAN6PJ78"/>
<evidence type="ECO:0000313" key="18">
    <source>
        <dbReference type="EMBL" id="KAK4041098.1"/>
    </source>
</evidence>
<evidence type="ECO:0000256" key="2">
    <source>
        <dbReference type="ARBA" id="ARBA00004613"/>
    </source>
</evidence>
<evidence type="ECO:0000259" key="17">
    <source>
        <dbReference type="Pfam" id="PF03443"/>
    </source>
</evidence>
<dbReference type="PANTHER" id="PTHR33353">
    <property type="entry name" value="PUTATIVE (AFU_ORTHOLOGUE AFUA_1G12560)-RELATED"/>
    <property type="match status" value="1"/>
</dbReference>
<dbReference type="InterPro" id="IPR049892">
    <property type="entry name" value="AA9"/>
</dbReference>
<dbReference type="Pfam" id="PF03443">
    <property type="entry name" value="AA9"/>
    <property type="match status" value="1"/>
</dbReference>
<evidence type="ECO:0000256" key="4">
    <source>
        <dbReference type="ARBA" id="ARBA00022723"/>
    </source>
</evidence>
<dbReference type="GO" id="GO:0046872">
    <property type="term" value="F:metal ion binding"/>
    <property type="evidence" value="ECO:0007669"/>
    <property type="project" value="UniProtKB-KW"/>
</dbReference>
<comment type="subcellular location">
    <subcellularLocation>
        <location evidence="2">Secreted</location>
    </subcellularLocation>
</comment>
<evidence type="ECO:0000256" key="5">
    <source>
        <dbReference type="ARBA" id="ARBA00022729"/>
    </source>
</evidence>
<keyword evidence="19" id="KW-1185">Reference proteome</keyword>
<organism evidence="18 19">
    <name type="scientific">Parachaetomium inaequale</name>
    <dbReference type="NCBI Taxonomy" id="2588326"/>
    <lineage>
        <taxon>Eukaryota</taxon>
        <taxon>Fungi</taxon>
        <taxon>Dikarya</taxon>
        <taxon>Ascomycota</taxon>
        <taxon>Pezizomycotina</taxon>
        <taxon>Sordariomycetes</taxon>
        <taxon>Sordariomycetidae</taxon>
        <taxon>Sordariales</taxon>
        <taxon>Chaetomiaceae</taxon>
        <taxon>Parachaetomium</taxon>
    </lineage>
</organism>
<keyword evidence="6" id="KW-0136">Cellulose degradation</keyword>
<feature type="chain" id="PRO_5042891847" description="lytic cellulose monooxygenase (C4-dehydrogenating)" evidence="16">
    <location>
        <begin position="21"/>
        <end position="243"/>
    </location>
</feature>
<evidence type="ECO:0000256" key="16">
    <source>
        <dbReference type="SAM" id="SignalP"/>
    </source>
</evidence>
<name>A0AAN6PJ78_9PEZI</name>
<keyword evidence="7" id="KW-0560">Oxidoreductase</keyword>
<evidence type="ECO:0000313" key="19">
    <source>
        <dbReference type="Proteomes" id="UP001303115"/>
    </source>
</evidence>
<dbReference type="GO" id="GO:0005576">
    <property type="term" value="C:extracellular region"/>
    <property type="evidence" value="ECO:0007669"/>
    <property type="project" value="UniProtKB-SubCell"/>
</dbReference>
<evidence type="ECO:0000256" key="13">
    <source>
        <dbReference type="ARBA" id="ARBA00044502"/>
    </source>
</evidence>
<evidence type="ECO:0000256" key="14">
    <source>
        <dbReference type="ARBA" id="ARBA00045077"/>
    </source>
</evidence>
<evidence type="ECO:0000256" key="15">
    <source>
        <dbReference type="ARBA" id="ARBA00047174"/>
    </source>
</evidence>
<evidence type="ECO:0000256" key="6">
    <source>
        <dbReference type="ARBA" id="ARBA00023001"/>
    </source>
</evidence>
<dbReference type="EMBL" id="MU854363">
    <property type="protein sequence ID" value="KAK4041098.1"/>
    <property type="molecule type" value="Genomic_DNA"/>
</dbReference>
<dbReference type="GO" id="GO:0004497">
    <property type="term" value="F:monooxygenase activity"/>
    <property type="evidence" value="ECO:0007669"/>
    <property type="project" value="UniProtKB-KW"/>
</dbReference>
<dbReference type="InterPro" id="IPR005103">
    <property type="entry name" value="AA9_LPMO"/>
</dbReference>
<dbReference type="GO" id="GO:0030245">
    <property type="term" value="P:cellulose catabolic process"/>
    <property type="evidence" value="ECO:0007669"/>
    <property type="project" value="UniProtKB-KW"/>
</dbReference>
<evidence type="ECO:0000256" key="3">
    <source>
        <dbReference type="ARBA" id="ARBA00022525"/>
    </source>
</evidence>
<keyword evidence="10" id="KW-1015">Disulfide bond</keyword>
<keyword evidence="12" id="KW-0624">Polysaccharide degradation</keyword>
<comment type="catalytic activity">
    <reaction evidence="14">
        <text>[(1-&gt;4)-beta-D-glucosyl]n+m + reduced acceptor + O2 = 4-dehydro-beta-D-glucosyl-[(1-&gt;4)-beta-D-glucosyl]n-1 + [(1-&gt;4)-beta-D-glucosyl]m + acceptor + H2O.</text>
        <dbReference type="EC" id="1.14.99.56"/>
    </reaction>
</comment>
<gene>
    <name evidence="18" type="ORF">C8A01DRAFT_15113</name>
</gene>
<comment type="cofactor">
    <cofactor evidence="1">
        <name>Cu(2+)</name>
        <dbReference type="ChEBI" id="CHEBI:29036"/>
    </cofactor>
</comment>
<dbReference type="Gene3D" id="2.70.50.70">
    <property type="match status" value="1"/>
</dbReference>
<protein>
    <recommendedName>
        <fullName evidence="15">lytic cellulose monooxygenase (C4-dehydrogenating)</fullName>
        <ecNumber evidence="15">1.14.99.56</ecNumber>
    </recommendedName>
</protein>
<dbReference type="CDD" id="cd21175">
    <property type="entry name" value="LPMO_AA9"/>
    <property type="match status" value="1"/>
</dbReference>
<keyword evidence="5 16" id="KW-0732">Signal</keyword>
<keyword evidence="4" id="KW-0479">Metal-binding</keyword>
<dbReference type="EC" id="1.14.99.56" evidence="15"/>
<proteinExistence type="inferred from homology"/>
<keyword evidence="11" id="KW-0119">Carbohydrate metabolism</keyword>
<evidence type="ECO:0000256" key="1">
    <source>
        <dbReference type="ARBA" id="ARBA00001973"/>
    </source>
</evidence>
<accession>A0AAN6PJ78</accession>
<comment type="caution">
    <text evidence="18">The sequence shown here is derived from an EMBL/GenBank/DDBJ whole genome shotgun (WGS) entry which is preliminary data.</text>
</comment>
<feature type="domain" description="Auxiliary Activity family 9 catalytic" evidence="17">
    <location>
        <begin position="33"/>
        <end position="224"/>
    </location>
</feature>
<evidence type="ECO:0000256" key="7">
    <source>
        <dbReference type="ARBA" id="ARBA00023002"/>
    </source>
</evidence>
<evidence type="ECO:0000256" key="8">
    <source>
        <dbReference type="ARBA" id="ARBA00023008"/>
    </source>
</evidence>
<dbReference type="Proteomes" id="UP001303115">
    <property type="component" value="Unassembled WGS sequence"/>
</dbReference>
<sequence length="243" mass="25340">MKSCSTALFAAGLLAQYATAHSIFQQAGSGSTDFDTKCTRMPPSNSPVTSVTSADMTCNVGGSKGVAGFCEVNAGDEFTVEMHAQPNDRSCDKEAIGGNHFGPVMVYMSKVDDASATDASGASWFKVDEFGYDAASKTWGTDKLNANCGKRSFKIPSKIPAGDYLVRAEAIALHTAGQSGGAQFYMSCYQVKIAGGEGGQLPAGVKIPGAYSATDPGILVDIWGNGFSEYTIPGPAVIDQSYF</sequence>
<keyword evidence="8" id="KW-0186">Copper</keyword>
<evidence type="ECO:0000256" key="9">
    <source>
        <dbReference type="ARBA" id="ARBA00023033"/>
    </source>
</evidence>
<comment type="similarity">
    <text evidence="13">Belongs to the polysaccharide monooxygenase AA9 family.</text>
</comment>
<keyword evidence="3" id="KW-0964">Secreted</keyword>